<dbReference type="Gene3D" id="3.20.20.70">
    <property type="entry name" value="Aldolase class I"/>
    <property type="match status" value="1"/>
</dbReference>
<evidence type="ECO:0000256" key="3">
    <source>
        <dbReference type="ARBA" id="ARBA00012237"/>
    </source>
</evidence>
<protein>
    <recommendedName>
        <fullName evidence="3">lipoyl synthase</fullName>
        <ecNumber evidence="3">2.8.1.8</ecNumber>
    </recommendedName>
</protein>
<evidence type="ECO:0000256" key="2">
    <source>
        <dbReference type="ARBA" id="ARBA00004173"/>
    </source>
</evidence>
<keyword evidence="7" id="KW-0949">S-adenosyl-L-methionine</keyword>
<dbReference type="Pfam" id="PF16881">
    <property type="entry name" value="LIAS_N"/>
    <property type="match status" value="1"/>
</dbReference>
<sequence length="292" mass="32785">MTTTRRLPVWLKVKMPGGPNYSKLKELMRQEGLHTVCEEARCPNIGECWERQTATFMILGDTCTRACTYCAVNTGVPSGLDLEEPLRLAETVSRLQLKYAVITSVNRDDLPDGGAFIFSQCITQIKKRTPNCKVEVLTPDFQGDLEALRTVIESGPDTFNHNIETVRRVFPRVRAKGDYDLSLDVLSNAKTINSECVTKSGMMVGLGETFDEIINTMEDLRKVDCDLITIGQYLRPSPKHSPISKWYTPQEFEELKYEGQKLGFKHIASGPLVRSSYHADEQHSAATLIPSH</sequence>
<feature type="domain" description="Radical SAM core" evidence="12">
    <location>
        <begin position="49"/>
        <end position="265"/>
    </location>
</feature>
<dbReference type="SFLD" id="SFLDS00029">
    <property type="entry name" value="Radical_SAM"/>
    <property type="match status" value="1"/>
</dbReference>
<dbReference type="InterPro" id="IPR058240">
    <property type="entry name" value="rSAM_sf"/>
</dbReference>
<dbReference type="NCBIfam" id="NF009544">
    <property type="entry name" value="PRK12928.1"/>
    <property type="match status" value="1"/>
</dbReference>
<dbReference type="PIRSF" id="PIRSF005963">
    <property type="entry name" value="Lipoyl_synth"/>
    <property type="match status" value="1"/>
</dbReference>
<dbReference type="InterPro" id="IPR013785">
    <property type="entry name" value="Aldolase_TIM"/>
</dbReference>
<keyword evidence="6" id="KW-0808">Transferase</keyword>
<dbReference type="InterPro" id="IPR003698">
    <property type="entry name" value="Lipoyl_synth"/>
</dbReference>
<dbReference type="EMBL" id="UINC01010205">
    <property type="protein sequence ID" value="SVA45491.1"/>
    <property type="molecule type" value="Genomic_DNA"/>
</dbReference>
<dbReference type="InterPro" id="IPR007197">
    <property type="entry name" value="rSAM"/>
</dbReference>
<keyword evidence="5" id="KW-0963">Cytoplasm</keyword>
<evidence type="ECO:0000256" key="8">
    <source>
        <dbReference type="ARBA" id="ARBA00022723"/>
    </source>
</evidence>
<dbReference type="AlphaFoldDB" id="A0A381VZH1"/>
<keyword evidence="4" id="KW-0004">4Fe-4S</keyword>
<dbReference type="PROSITE" id="PS51918">
    <property type="entry name" value="RADICAL_SAM"/>
    <property type="match status" value="1"/>
</dbReference>
<evidence type="ECO:0000256" key="11">
    <source>
        <dbReference type="ARBA" id="ARBA00047326"/>
    </source>
</evidence>
<proteinExistence type="inferred from homology"/>
<evidence type="ECO:0000256" key="1">
    <source>
        <dbReference type="ARBA" id="ARBA00001966"/>
    </source>
</evidence>
<evidence type="ECO:0000256" key="6">
    <source>
        <dbReference type="ARBA" id="ARBA00022679"/>
    </source>
</evidence>
<comment type="subcellular location">
    <subcellularLocation>
        <location evidence="2">Mitochondrion</location>
    </subcellularLocation>
</comment>
<dbReference type="SFLD" id="SFLDG01058">
    <property type="entry name" value="lipoyl_synthase_like"/>
    <property type="match status" value="1"/>
</dbReference>
<evidence type="ECO:0000256" key="5">
    <source>
        <dbReference type="ARBA" id="ARBA00022490"/>
    </source>
</evidence>
<keyword evidence="10" id="KW-0411">Iron-sulfur</keyword>
<dbReference type="SMART" id="SM00729">
    <property type="entry name" value="Elp3"/>
    <property type="match status" value="1"/>
</dbReference>
<dbReference type="InterPro" id="IPR006638">
    <property type="entry name" value="Elp3/MiaA/NifB-like_rSAM"/>
</dbReference>
<evidence type="ECO:0000313" key="13">
    <source>
        <dbReference type="EMBL" id="SVA45491.1"/>
    </source>
</evidence>
<dbReference type="InterPro" id="IPR031691">
    <property type="entry name" value="LIAS_N"/>
</dbReference>
<gene>
    <name evidence="13" type="ORF">METZ01_LOCUS98345</name>
</gene>
<comment type="catalytic activity">
    <reaction evidence="11">
        <text>[[Fe-S] cluster scaffold protein carrying a second [4Fe-4S](2+) cluster] + N(6)-octanoyl-L-lysyl-[protein] + 2 oxidized [2Fe-2S]-[ferredoxin] + 2 S-adenosyl-L-methionine + 4 H(+) = [[Fe-S] cluster scaffold protein] + N(6)-[(R)-dihydrolipoyl]-L-lysyl-[protein] + 4 Fe(3+) + 2 hydrogen sulfide + 2 5'-deoxyadenosine + 2 L-methionine + 2 reduced [2Fe-2S]-[ferredoxin]</text>
        <dbReference type="Rhea" id="RHEA:16585"/>
        <dbReference type="Rhea" id="RHEA-COMP:9928"/>
        <dbReference type="Rhea" id="RHEA-COMP:10000"/>
        <dbReference type="Rhea" id="RHEA-COMP:10001"/>
        <dbReference type="Rhea" id="RHEA-COMP:10475"/>
        <dbReference type="Rhea" id="RHEA-COMP:14568"/>
        <dbReference type="Rhea" id="RHEA-COMP:14569"/>
        <dbReference type="ChEBI" id="CHEBI:15378"/>
        <dbReference type="ChEBI" id="CHEBI:17319"/>
        <dbReference type="ChEBI" id="CHEBI:29034"/>
        <dbReference type="ChEBI" id="CHEBI:29919"/>
        <dbReference type="ChEBI" id="CHEBI:33722"/>
        <dbReference type="ChEBI" id="CHEBI:33737"/>
        <dbReference type="ChEBI" id="CHEBI:33738"/>
        <dbReference type="ChEBI" id="CHEBI:57844"/>
        <dbReference type="ChEBI" id="CHEBI:59789"/>
        <dbReference type="ChEBI" id="CHEBI:78809"/>
        <dbReference type="ChEBI" id="CHEBI:83100"/>
        <dbReference type="EC" id="2.8.1.8"/>
    </reaction>
</comment>
<dbReference type="FunFam" id="3.20.20.70:FF:000040">
    <property type="entry name" value="Lipoyl synthase"/>
    <property type="match status" value="1"/>
</dbReference>
<accession>A0A381VZH1</accession>
<evidence type="ECO:0000256" key="10">
    <source>
        <dbReference type="ARBA" id="ARBA00023014"/>
    </source>
</evidence>
<dbReference type="NCBIfam" id="TIGR00510">
    <property type="entry name" value="lipA"/>
    <property type="match status" value="1"/>
</dbReference>
<dbReference type="EC" id="2.8.1.8" evidence="3"/>
<dbReference type="GO" id="GO:0046872">
    <property type="term" value="F:metal ion binding"/>
    <property type="evidence" value="ECO:0007669"/>
    <property type="project" value="UniProtKB-KW"/>
</dbReference>
<evidence type="ECO:0000256" key="9">
    <source>
        <dbReference type="ARBA" id="ARBA00023004"/>
    </source>
</evidence>
<organism evidence="13">
    <name type="scientific">marine metagenome</name>
    <dbReference type="NCBI Taxonomy" id="408172"/>
    <lineage>
        <taxon>unclassified sequences</taxon>
        <taxon>metagenomes</taxon>
        <taxon>ecological metagenomes</taxon>
    </lineage>
</organism>
<dbReference type="NCBIfam" id="NF004019">
    <property type="entry name" value="PRK05481.1"/>
    <property type="match status" value="1"/>
</dbReference>
<dbReference type="SFLD" id="SFLDF00271">
    <property type="entry name" value="lipoyl_synthase"/>
    <property type="match status" value="1"/>
</dbReference>
<comment type="cofactor">
    <cofactor evidence="1">
        <name>[4Fe-4S] cluster</name>
        <dbReference type="ChEBI" id="CHEBI:49883"/>
    </cofactor>
</comment>
<name>A0A381VZH1_9ZZZZ</name>
<dbReference type="SUPFAM" id="SSF102114">
    <property type="entry name" value="Radical SAM enzymes"/>
    <property type="match status" value="1"/>
</dbReference>
<dbReference type="GO" id="GO:0051539">
    <property type="term" value="F:4 iron, 4 sulfur cluster binding"/>
    <property type="evidence" value="ECO:0007669"/>
    <property type="project" value="UniProtKB-KW"/>
</dbReference>
<dbReference type="CDD" id="cd01335">
    <property type="entry name" value="Radical_SAM"/>
    <property type="match status" value="1"/>
</dbReference>
<keyword evidence="9" id="KW-0408">Iron</keyword>
<dbReference type="PANTHER" id="PTHR10949">
    <property type="entry name" value="LIPOYL SYNTHASE"/>
    <property type="match status" value="1"/>
</dbReference>
<dbReference type="HAMAP" id="MF_00206">
    <property type="entry name" value="Lipoyl_synth"/>
    <property type="match status" value="1"/>
</dbReference>
<reference evidence="13" key="1">
    <citation type="submission" date="2018-05" db="EMBL/GenBank/DDBJ databases">
        <authorList>
            <person name="Lanie J.A."/>
            <person name="Ng W.-L."/>
            <person name="Kazmierczak K.M."/>
            <person name="Andrzejewski T.M."/>
            <person name="Davidsen T.M."/>
            <person name="Wayne K.J."/>
            <person name="Tettelin H."/>
            <person name="Glass J.I."/>
            <person name="Rusch D."/>
            <person name="Podicherti R."/>
            <person name="Tsui H.-C.T."/>
            <person name="Winkler M.E."/>
        </authorList>
    </citation>
    <scope>NUCLEOTIDE SEQUENCE</scope>
</reference>
<keyword evidence="8" id="KW-0479">Metal-binding</keyword>
<evidence type="ECO:0000256" key="7">
    <source>
        <dbReference type="ARBA" id="ARBA00022691"/>
    </source>
</evidence>
<dbReference type="GO" id="GO:0016992">
    <property type="term" value="F:lipoate synthase activity"/>
    <property type="evidence" value="ECO:0007669"/>
    <property type="project" value="UniProtKB-EC"/>
</dbReference>
<dbReference type="Pfam" id="PF04055">
    <property type="entry name" value="Radical_SAM"/>
    <property type="match status" value="1"/>
</dbReference>
<evidence type="ECO:0000256" key="4">
    <source>
        <dbReference type="ARBA" id="ARBA00022485"/>
    </source>
</evidence>
<dbReference type="PANTHER" id="PTHR10949:SF0">
    <property type="entry name" value="LIPOYL SYNTHASE, MITOCHONDRIAL"/>
    <property type="match status" value="1"/>
</dbReference>
<evidence type="ECO:0000259" key="12">
    <source>
        <dbReference type="PROSITE" id="PS51918"/>
    </source>
</evidence>
<dbReference type="GO" id="GO:0005739">
    <property type="term" value="C:mitochondrion"/>
    <property type="evidence" value="ECO:0007669"/>
    <property type="project" value="UniProtKB-SubCell"/>
</dbReference>